<keyword evidence="2" id="KW-1185">Reference proteome</keyword>
<organism evidence="1 2">
    <name type="scientific">Nocardia mexicana</name>
    <dbReference type="NCBI Taxonomy" id="279262"/>
    <lineage>
        <taxon>Bacteria</taxon>
        <taxon>Bacillati</taxon>
        <taxon>Actinomycetota</taxon>
        <taxon>Actinomycetes</taxon>
        <taxon>Mycobacteriales</taxon>
        <taxon>Nocardiaceae</taxon>
        <taxon>Nocardia</taxon>
    </lineage>
</organism>
<evidence type="ECO:0008006" key="3">
    <source>
        <dbReference type="Google" id="ProtNLM"/>
    </source>
</evidence>
<evidence type="ECO:0000313" key="1">
    <source>
        <dbReference type="EMBL" id="RDI48506.1"/>
    </source>
</evidence>
<evidence type="ECO:0000313" key="2">
    <source>
        <dbReference type="Proteomes" id="UP000255355"/>
    </source>
</evidence>
<gene>
    <name evidence="1" type="ORF">DFR68_108339</name>
</gene>
<sequence length="123" mass="12865">MVERAGNGGLARPLGLAARMTADQHAEVNIEANEIGAAIAPVLDRITCPVRYVLATGANLGGSQEEMAAVRASLGPVLARNKNIQVSAQVASNHSHILRKDYHAVADAVRETAADLDEEVSAD</sequence>
<proteinExistence type="predicted"/>
<accession>A0A370GYX9</accession>
<dbReference type="Proteomes" id="UP000255355">
    <property type="component" value="Unassembled WGS sequence"/>
</dbReference>
<protein>
    <recommendedName>
        <fullName evidence="3">Alpha/beta hydrolase family protein</fullName>
    </recommendedName>
</protein>
<name>A0A370GYX9_9NOCA</name>
<dbReference type="RefSeq" id="WP_068022742.1">
    <property type="nucleotide sequence ID" value="NZ_QQAZ01000008.1"/>
</dbReference>
<dbReference type="EMBL" id="QQAZ01000008">
    <property type="protein sequence ID" value="RDI48506.1"/>
    <property type="molecule type" value="Genomic_DNA"/>
</dbReference>
<dbReference type="STRING" id="1210089.GCA_001613165_04457"/>
<comment type="caution">
    <text evidence="1">The sequence shown here is derived from an EMBL/GenBank/DDBJ whole genome shotgun (WGS) entry which is preliminary data.</text>
</comment>
<dbReference type="AlphaFoldDB" id="A0A370GYX9"/>
<reference evidence="1 2" key="1">
    <citation type="submission" date="2018-07" db="EMBL/GenBank/DDBJ databases">
        <title>Genomic Encyclopedia of Type Strains, Phase IV (KMG-IV): sequencing the most valuable type-strain genomes for metagenomic binning, comparative biology and taxonomic classification.</title>
        <authorList>
            <person name="Goeker M."/>
        </authorList>
    </citation>
    <scope>NUCLEOTIDE SEQUENCE [LARGE SCALE GENOMIC DNA]</scope>
    <source>
        <strain evidence="1 2">DSM 44952</strain>
    </source>
</reference>